<evidence type="ECO:0000256" key="1">
    <source>
        <dbReference type="ARBA" id="ARBA00004496"/>
    </source>
</evidence>
<keyword evidence="7 14" id="KW-0547">Nucleotide-binding</keyword>
<keyword evidence="8 14" id="KW-0862">Zinc</keyword>
<dbReference type="InterPro" id="IPR010663">
    <property type="entry name" value="Znf_FPG/IleRS"/>
</dbReference>
<feature type="binding site" evidence="14">
    <location>
        <position position="898"/>
    </location>
    <ligand>
        <name>Zn(2+)</name>
        <dbReference type="ChEBI" id="CHEBI:29105"/>
    </ligand>
</feature>
<evidence type="ECO:0000313" key="18">
    <source>
        <dbReference type="EMBL" id="SKA75579.1"/>
    </source>
</evidence>
<evidence type="ECO:0000256" key="8">
    <source>
        <dbReference type="ARBA" id="ARBA00022833"/>
    </source>
</evidence>
<dbReference type="GO" id="GO:0000049">
    <property type="term" value="F:tRNA binding"/>
    <property type="evidence" value="ECO:0007669"/>
    <property type="project" value="InterPro"/>
</dbReference>
<accession>A0A1T4WEK1</accession>
<dbReference type="InterPro" id="IPR013155">
    <property type="entry name" value="M/V/L/I-tRNA-synth_anticd-bd"/>
</dbReference>
<keyword evidence="19" id="KW-1185">Reference proteome</keyword>
<dbReference type="RefSeq" id="WP_078922010.1">
    <property type="nucleotide sequence ID" value="NZ_FUYB01000005.1"/>
</dbReference>
<dbReference type="GO" id="GO:0005829">
    <property type="term" value="C:cytosol"/>
    <property type="evidence" value="ECO:0007669"/>
    <property type="project" value="TreeGrafter"/>
</dbReference>
<dbReference type="PANTHER" id="PTHR42765">
    <property type="entry name" value="SOLEUCYL-TRNA SYNTHETASE"/>
    <property type="match status" value="1"/>
</dbReference>
<feature type="binding site" evidence="14">
    <location>
        <position position="918"/>
    </location>
    <ligand>
        <name>Zn(2+)</name>
        <dbReference type="ChEBI" id="CHEBI:29105"/>
    </ligand>
</feature>
<name>A0A1T4WEK1_9GAMM</name>
<evidence type="ECO:0000313" key="19">
    <source>
        <dbReference type="Proteomes" id="UP000190460"/>
    </source>
</evidence>
<dbReference type="InterPro" id="IPR014729">
    <property type="entry name" value="Rossmann-like_a/b/a_fold"/>
</dbReference>
<dbReference type="CDD" id="cd07960">
    <property type="entry name" value="Anticodon_Ia_Ile_BEm"/>
    <property type="match status" value="1"/>
</dbReference>
<dbReference type="FunFam" id="3.40.50.620:FF:000042">
    <property type="entry name" value="Isoleucine--tRNA ligase"/>
    <property type="match status" value="1"/>
</dbReference>
<comment type="subunit">
    <text evidence="3 14">Monomer.</text>
</comment>
<feature type="domain" description="Methionyl/Valyl/Leucyl/Isoleucyl-tRNA synthetase anticodon-binding" evidence="17">
    <location>
        <begin position="683"/>
        <end position="838"/>
    </location>
</feature>
<keyword evidence="4 14" id="KW-0963">Cytoplasm</keyword>
<dbReference type="SUPFAM" id="SSF47323">
    <property type="entry name" value="Anticodon-binding domain of a subclass of class I aminoacyl-tRNA synthetases"/>
    <property type="match status" value="1"/>
</dbReference>
<evidence type="ECO:0000256" key="11">
    <source>
        <dbReference type="ARBA" id="ARBA00023146"/>
    </source>
</evidence>
<feature type="binding site" evidence="14">
    <location>
        <position position="901"/>
    </location>
    <ligand>
        <name>Zn(2+)</name>
        <dbReference type="ChEBI" id="CHEBI:29105"/>
    </ligand>
</feature>
<organism evidence="18 19">
    <name type="scientific">Thiothrix eikelboomii</name>
    <dbReference type="NCBI Taxonomy" id="92487"/>
    <lineage>
        <taxon>Bacteria</taxon>
        <taxon>Pseudomonadati</taxon>
        <taxon>Pseudomonadota</taxon>
        <taxon>Gammaproteobacteria</taxon>
        <taxon>Thiotrichales</taxon>
        <taxon>Thiotrichaceae</taxon>
        <taxon>Thiothrix</taxon>
    </lineage>
</organism>
<comment type="catalytic activity">
    <reaction evidence="13 14">
        <text>tRNA(Ile) + L-isoleucine + ATP = L-isoleucyl-tRNA(Ile) + AMP + diphosphate</text>
        <dbReference type="Rhea" id="RHEA:11060"/>
        <dbReference type="Rhea" id="RHEA-COMP:9666"/>
        <dbReference type="Rhea" id="RHEA-COMP:9695"/>
        <dbReference type="ChEBI" id="CHEBI:30616"/>
        <dbReference type="ChEBI" id="CHEBI:33019"/>
        <dbReference type="ChEBI" id="CHEBI:58045"/>
        <dbReference type="ChEBI" id="CHEBI:78442"/>
        <dbReference type="ChEBI" id="CHEBI:78528"/>
        <dbReference type="ChEBI" id="CHEBI:456215"/>
        <dbReference type="EC" id="6.1.1.5"/>
    </reaction>
</comment>
<dbReference type="Pfam" id="PF00133">
    <property type="entry name" value="tRNA-synt_1"/>
    <property type="match status" value="1"/>
</dbReference>
<dbReference type="HAMAP" id="MF_02002">
    <property type="entry name" value="Ile_tRNA_synth_type1"/>
    <property type="match status" value="1"/>
</dbReference>
<evidence type="ECO:0000259" key="17">
    <source>
        <dbReference type="Pfam" id="PF08264"/>
    </source>
</evidence>
<feature type="domain" description="Zinc finger FPG/IleRS-type" evidence="16">
    <location>
        <begin position="896"/>
        <end position="923"/>
    </location>
</feature>
<feature type="domain" description="Aminoacyl-tRNA synthetase class Ia" evidence="15">
    <location>
        <begin position="28"/>
        <end position="639"/>
    </location>
</feature>
<dbReference type="SUPFAM" id="SSF50677">
    <property type="entry name" value="ValRS/IleRS/LeuRS editing domain"/>
    <property type="match status" value="1"/>
</dbReference>
<keyword evidence="11 14" id="KW-0030">Aminoacyl-tRNA synthetase</keyword>
<dbReference type="InterPro" id="IPR009080">
    <property type="entry name" value="tRNAsynth_Ia_anticodon-bd"/>
</dbReference>
<evidence type="ECO:0000256" key="9">
    <source>
        <dbReference type="ARBA" id="ARBA00022840"/>
    </source>
</evidence>
<dbReference type="GO" id="GO:0004822">
    <property type="term" value="F:isoleucine-tRNA ligase activity"/>
    <property type="evidence" value="ECO:0007669"/>
    <property type="project" value="UniProtKB-UniRule"/>
</dbReference>
<dbReference type="Proteomes" id="UP000190460">
    <property type="component" value="Unassembled WGS sequence"/>
</dbReference>
<dbReference type="Gene3D" id="3.90.740.10">
    <property type="entry name" value="Valyl/Leucyl/Isoleucyl-tRNA synthetase, editing domain"/>
    <property type="match status" value="1"/>
</dbReference>
<dbReference type="Gene3D" id="3.40.50.620">
    <property type="entry name" value="HUPs"/>
    <property type="match status" value="2"/>
</dbReference>
<proteinExistence type="inferred from homology"/>
<dbReference type="STRING" id="92487.SAMN02745130_01541"/>
<dbReference type="InterPro" id="IPR050081">
    <property type="entry name" value="Ile-tRNA_ligase"/>
</dbReference>
<dbReference type="OrthoDB" id="9810365at2"/>
<dbReference type="InterPro" id="IPR001412">
    <property type="entry name" value="aa-tRNA-synth_I_CS"/>
</dbReference>
<reference evidence="18 19" key="1">
    <citation type="submission" date="2017-02" db="EMBL/GenBank/DDBJ databases">
        <authorList>
            <person name="Peterson S.W."/>
        </authorList>
    </citation>
    <scope>NUCLEOTIDE SEQUENCE [LARGE SCALE GENOMIC DNA]</scope>
    <source>
        <strain evidence="18 19">ATCC 49788</strain>
    </source>
</reference>
<dbReference type="EMBL" id="FUYB01000005">
    <property type="protein sequence ID" value="SKA75579.1"/>
    <property type="molecule type" value="Genomic_DNA"/>
</dbReference>
<evidence type="ECO:0000256" key="3">
    <source>
        <dbReference type="ARBA" id="ARBA00011245"/>
    </source>
</evidence>
<evidence type="ECO:0000256" key="4">
    <source>
        <dbReference type="ARBA" id="ARBA00022490"/>
    </source>
</evidence>
<keyword evidence="10 14" id="KW-0648">Protein biosynthesis</keyword>
<gene>
    <name evidence="14" type="primary">ileS</name>
    <name evidence="18" type="ORF">SAMN02745130_01541</name>
</gene>
<evidence type="ECO:0000256" key="10">
    <source>
        <dbReference type="ARBA" id="ARBA00022917"/>
    </source>
</evidence>
<comment type="domain">
    <text evidence="14">IleRS has two distinct active sites: one for aminoacylation and one for editing. The misactivated valine is translocated from the active site to the editing site, which sterically excludes the correctly activated isoleucine. The single editing site contains two valyl binding pockets, one specific for each substrate (Val-AMP or Val-tRNA(Ile)).</text>
</comment>
<dbReference type="NCBIfam" id="TIGR00392">
    <property type="entry name" value="ileS"/>
    <property type="match status" value="1"/>
</dbReference>
<evidence type="ECO:0000256" key="2">
    <source>
        <dbReference type="ARBA" id="ARBA00006887"/>
    </source>
</evidence>
<dbReference type="Pfam" id="PF08264">
    <property type="entry name" value="Anticodon_1"/>
    <property type="match status" value="1"/>
</dbReference>
<dbReference type="AlphaFoldDB" id="A0A1T4WEK1"/>
<feature type="short sequence motif" description="'HIGH' region" evidence="14">
    <location>
        <begin position="58"/>
        <end position="68"/>
    </location>
</feature>
<dbReference type="CDD" id="cd00818">
    <property type="entry name" value="IleRS_core"/>
    <property type="match status" value="1"/>
</dbReference>
<dbReference type="PRINTS" id="PR00984">
    <property type="entry name" value="TRNASYNTHILE"/>
</dbReference>
<evidence type="ECO:0000256" key="14">
    <source>
        <dbReference type="HAMAP-Rule" id="MF_02002"/>
    </source>
</evidence>
<dbReference type="GO" id="GO:0005524">
    <property type="term" value="F:ATP binding"/>
    <property type="evidence" value="ECO:0007669"/>
    <property type="project" value="UniProtKB-UniRule"/>
</dbReference>
<feature type="binding site" evidence="14">
    <location>
        <position position="559"/>
    </location>
    <ligand>
        <name>L-isoleucyl-5'-AMP</name>
        <dbReference type="ChEBI" id="CHEBI:178002"/>
    </ligand>
</feature>
<evidence type="ECO:0000256" key="5">
    <source>
        <dbReference type="ARBA" id="ARBA00022598"/>
    </source>
</evidence>
<feature type="binding site" evidence="14">
    <location>
        <position position="603"/>
    </location>
    <ligand>
        <name>ATP</name>
        <dbReference type="ChEBI" id="CHEBI:30616"/>
    </ligand>
</feature>
<dbReference type="GO" id="GO:0006428">
    <property type="term" value="P:isoleucyl-tRNA aminoacylation"/>
    <property type="evidence" value="ECO:0007669"/>
    <property type="project" value="UniProtKB-UniRule"/>
</dbReference>
<dbReference type="EC" id="6.1.1.5" evidence="14"/>
<evidence type="ECO:0000256" key="6">
    <source>
        <dbReference type="ARBA" id="ARBA00022723"/>
    </source>
</evidence>
<dbReference type="InterPro" id="IPR033708">
    <property type="entry name" value="Anticodon_Ile_BEm"/>
</dbReference>
<feature type="binding site" evidence="14">
    <location>
        <position position="921"/>
    </location>
    <ligand>
        <name>Zn(2+)</name>
        <dbReference type="ChEBI" id="CHEBI:29105"/>
    </ligand>
</feature>
<dbReference type="InterPro" id="IPR002300">
    <property type="entry name" value="aa-tRNA-synth_Ia"/>
</dbReference>
<comment type="cofactor">
    <cofactor evidence="14">
        <name>Zn(2+)</name>
        <dbReference type="ChEBI" id="CHEBI:29105"/>
    </cofactor>
    <text evidence="14">Binds 1 zinc ion per subunit.</text>
</comment>
<evidence type="ECO:0000256" key="13">
    <source>
        <dbReference type="ARBA" id="ARBA00048359"/>
    </source>
</evidence>
<keyword evidence="5 14" id="KW-0436">Ligase</keyword>
<dbReference type="Gene3D" id="1.10.730.20">
    <property type="match status" value="1"/>
</dbReference>
<comment type="function">
    <text evidence="12 14">Catalyzes the attachment of isoleucine to tRNA(Ile). As IleRS can inadvertently accommodate and process structurally similar amino acids such as valine, to avoid such errors it has two additional distinct tRNA(Ile)-dependent editing activities. One activity is designated as 'pretransfer' editing and involves the hydrolysis of activated Val-AMP. The other activity is designated 'posttransfer' editing and involves deacylation of mischarged Val-tRNA(Ile).</text>
</comment>
<feature type="short sequence motif" description="'KMSKS' region" evidence="14">
    <location>
        <begin position="600"/>
        <end position="604"/>
    </location>
</feature>
<keyword evidence="6 14" id="KW-0479">Metal-binding</keyword>
<comment type="similarity">
    <text evidence="2 14">Belongs to the class-I aminoacyl-tRNA synthetase family. IleS type 1 subfamily.</text>
</comment>
<evidence type="ECO:0000256" key="12">
    <source>
        <dbReference type="ARBA" id="ARBA00025217"/>
    </source>
</evidence>
<dbReference type="FunFam" id="1.10.730.20:FF:000001">
    <property type="entry name" value="Isoleucine--tRNA ligase"/>
    <property type="match status" value="1"/>
</dbReference>
<dbReference type="GO" id="GO:0002161">
    <property type="term" value="F:aminoacyl-tRNA deacylase activity"/>
    <property type="evidence" value="ECO:0007669"/>
    <property type="project" value="InterPro"/>
</dbReference>
<comment type="subcellular location">
    <subcellularLocation>
        <location evidence="1 14">Cytoplasm</location>
    </subcellularLocation>
</comment>
<dbReference type="InterPro" id="IPR009008">
    <property type="entry name" value="Val/Leu/Ile-tRNA-synth_edit"/>
</dbReference>
<protein>
    <recommendedName>
        <fullName evidence="14">Isoleucine--tRNA ligase</fullName>
        <ecNumber evidence="14">6.1.1.5</ecNumber>
    </recommendedName>
    <alternativeName>
        <fullName evidence="14">Isoleucyl-tRNA synthetase</fullName>
        <shortName evidence="14">IleRS</shortName>
    </alternativeName>
</protein>
<dbReference type="PROSITE" id="PS00178">
    <property type="entry name" value="AA_TRNA_LIGASE_I"/>
    <property type="match status" value="1"/>
</dbReference>
<dbReference type="GO" id="GO:0008270">
    <property type="term" value="F:zinc ion binding"/>
    <property type="evidence" value="ECO:0007669"/>
    <property type="project" value="UniProtKB-UniRule"/>
</dbReference>
<dbReference type="PANTHER" id="PTHR42765:SF1">
    <property type="entry name" value="ISOLEUCINE--TRNA LIGASE, MITOCHONDRIAL"/>
    <property type="match status" value="1"/>
</dbReference>
<dbReference type="Pfam" id="PF06827">
    <property type="entry name" value="zf-FPG_IleRS"/>
    <property type="match status" value="1"/>
</dbReference>
<dbReference type="InterPro" id="IPR002301">
    <property type="entry name" value="Ile-tRNA-ligase"/>
</dbReference>
<dbReference type="InterPro" id="IPR023585">
    <property type="entry name" value="Ile-tRNA-ligase_type1"/>
</dbReference>
<keyword evidence="9 14" id="KW-0067">ATP-binding</keyword>
<evidence type="ECO:0000259" key="15">
    <source>
        <dbReference type="Pfam" id="PF00133"/>
    </source>
</evidence>
<sequence>MTDYKHTLNLPTTEFPMRGDLAKREPEMLKHWEQAGLYQKLRQKALGRPKFILHDGPPYANGAIHLGHAVNKILKDIIVKSRTMAGFDAPYVPGWDCHGLPIEKKVEDQIGRVGVKVDAAEFRKACRQFATEQIKIQRRDFKRLGVLGDWDNPYLTMNFHTEAGIVRALGKIALSGHMYKGAKPVHWCTDCGSALAEAEVEYEDKQSYSIDVRFRVVDEAALLAKLPTAQGAGGVSVIIWTTTPWTLPSNEAVALNADLDYVVVQAGNERVIVAEGLLAEVMKRAGIEAYTVLATTKGAELEGWLLHHPFLAKQVPIILGEHVTLEAGTGAVHTAPAHGQEDFVVGQRYGLPVGNPLLDDGSFQPSIQYFAGESVHKVNPHVIEILKEHGALLASSKFKHSYPHCWRHKTPLIFRATPQWFVSMDNLGLRDQTLKSIQKVQWVPDWGQARIEGMIANRPDWCISRQRTWGVPIALFIHKETGELHPNTEALIEEVAQRIEQGGIDAWFALDKAEVLGAEADQYTKVPDTLDVWFDSGTTHFSVLETRADLRFPADMYLEGSDQHRGWFHSSILTSVAMHDFAPYKAVLTHGFTVDAKGEKMSKSKGNGIEPQDIMNKLGADILRLWIASADYSREMTLSDEILKRNTEAYRRIRNTARFLLANLGDFDPANDIVAPQAMLALDRWAVDQAYQSQQRIIAAYDRYQFHLVSQEIQRFCAVEMSSLFLHITKDRQYTMQANSLGRRSAQTAAWHILRAMLRWMYPILSFTAEEILKYLPGESEEYVVFMQWYEGLFPLEAHETVTARDWEHIFAAREAVSKQLENLRINGKIGSSLEAEVDLYDSGNSEQAKALAKLGDELKFVFITSAARLHHGLAPAEAESLMDTLQAVVSVSASSKCVRCWHHTPEVGADSNHPELCGRCIENVAGAGECREYA</sequence>
<evidence type="ECO:0000259" key="16">
    <source>
        <dbReference type="Pfam" id="PF06827"/>
    </source>
</evidence>
<dbReference type="FunFam" id="3.40.50.620:FF:000048">
    <property type="entry name" value="Isoleucine--tRNA ligase"/>
    <property type="match status" value="1"/>
</dbReference>
<evidence type="ECO:0000256" key="7">
    <source>
        <dbReference type="ARBA" id="ARBA00022741"/>
    </source>
</evidence>
<dbReference type="SUPFAM" id="SSF52374">
    <property type="entry name" value="Nucleotidylyl transferase"/>
    <property type="match status" value="1"/>
</dbReference>